<dbReference type="Proteomes" id="UP001175226">
    <property type="component" value="Unassembled WGS sequence"/>
</dbReference>
<dbReference type="InterPro" id="IPR000477">
    <property type="entry name" value="RT_dom"/>
</dbReference>
<comment type="caution">
    <text evidence="3">The sequence shown here is derived from an EMBL/GenBank/DDBJ whole genome shotgun (WGS) entry which is preliminary data.</text>
</comment>
<keyword evidence="1" id="KW-1133">Transmembrane helix</keyword>
<evidence type="ECO:0000256" key="1">
    <source>
        <dbReference type="SAM" id="Phobius"/>
    </source>
</evidence>
<keyword evidence="1" id="KW-0472">Membrane</keyword>
<sequence>TMITFDNYTSDYVSVPTGVLQGSPLSVILYLIYSSGLLEVSSMVLENKEKILGFIDDMAMIVICKMIEENLRKL</sequence>
<keyword evidence="1" id="KW-0812">Transmembrane</keyword>
<protein>
    <recommendedName>
        <fullName evidence="2">Reverse transcriptase domain-containing protein</fullName>
    </recommendedName>
</protein>
<evidence type="ECO:0000259" key="2">
    <source>
        <dbReference type="PROSITE" id="PS50878"/>
    </source>
</evidence>
<dbReference type="PROSITE" id="PS50878">
    <property type="entry name" value="RT_POL"/>
    <property type="match status" value="1"/>
</dbReference>
<gene>
    <name evidence="3" type="ORF">EV421DRAFT_1721350</name>
</gene>
<feature type="non-terminal residue" evidence="3">
    <location>
        <position position="1"/>
    </location>
</feature>
<dbReference type="AlphaFoldDB" id="A0AA39IU97"/>
<reference evidence="3" key="1">
    <citation type="submission" date="2023-06" db="EMBL/GenBank/DDBJ databases">
        <authorList>
            <consortium name="Lawrence Berkeley National Laboratory"/>
            <person name="Ahrendt S."/>
            <person name="Sahu N."/>
            <person name="Indic B."/>
            <person name="Wong-Bajracharya J."/>
            <person name="Merenyi Z."/>
            <person name="Ke H.-M."/>
            <person name="Monk M."/>
            <person name="Kocsube S."/>
            <person name="Drula E."/>
            <person name="Lipzen A."/>
            <person name="Balint B."/>
            <person name="Henrissat B."/>
            <person name="Andreopoulos B."/>
            <person name="Martin F.M."/>
            <person name="Harder C.B."/>
            <person name="Rigling D."/>
            <person name="Ford K.L."/>
            <person name="Foster G.D."/>
            <person name="Pangilinan J."/>
            <person name="Papanicolaou A."/>
            <person name="Barry K."/>
            <person name="LaButti K."/>
            <person name="Viragh M."/>
            <person name="Koriabine M."/>
            <person name="Yan M."/>
            <person name="Riley R."/>
            <person name="Champramary S."/>
            <person name="Plett K.L."/>
            <person name="Tsai I.J."/>
            <person name="Slot J."/>
            <person name="Sipos G."/>
            <person name="Plett J."/>
            <person name="Nagy L.G."/>
            <person name="Grigoriev I.V."/>
        </authorList>
    </citation>
    <scope>NUCLEOTIDE SEQUENCE</scope>
    <source>
        <strain evidence="3">FPL87.14</strain>
    </source>
</reference>
<name>A0AA39IU97_9AGAR</name>
<feature type="domain" description="Reverse transcriptase" evidence="2">
    <location>
        <begin position="1"/>
        <end position="74"/>
    </location>
</feature>
<proteinExistence type="predicted"/>
<organism evidence="3 4">
    <name type="scientific">Armillaria borealis</name>
    <dbReference type="NCBI Taxonomy" id="47425"/>
    <lineage>
        <taxon>Eukaryota</taxon>
        <taxon>Fungi</taxon>
        <taxon>Dikarya</taxon>
        <taxon>Basidiomycota</taxon>
        <taxon>Agaricomycotina</taxon>
        <taxon>Agaricomycetes</taxon>
        <taxon>Agaricomycetidae</taxon>
        <taxon>Agaricales</taxon>
        <taxon>Marasmiineae</taxon>
        <taxon>Physalacriaceae</taxon>
        <taxon>Armillaria</taxon>
    </lineage>
</organism>
<dbReference type="EMBL" id="JAUEPT010000140">
    <property type="protein sequence ID" value="KAK0430612.1"/>
    <property type="molecule type" value="Genomic_DNA"/>
</dbReference>
<evidence type="ECO:0000313" key="4">
    <source>
        <dbReference type="Proteomes" id="UP001175226"/>
    </source>
</evidence>
<accession>A0AA39IU97</accession>
<evidence type="ECO:0000313" key="3">
    <source>
        <dbReference type="EMBL" id="KAK0430612.1"/>
    </source>
</evidence>
<feature type="transmembrane region" description="Helical" evidence="1">
    <location>
        <begin position="12"/>
        <end position="33"/>
    </location>
</feature>
<keyword evidence="4" id="KW-1185">Reference proteome</keyword>